<accession>A0A374NZ64</accession>
<dbReference type="AlphaFoldDB" id="A0A374NZ64"/>
<dbReference type="Proteomes" id="UP000263014">
    <property type="component" value="Unassembled WGS sequence"/>
</dbReference>
<dbReference type="SUPFAM" id="SSF53850">
    <property type="entry name" value="Periplasmic binding protein-like II"/>
    <property type="match status" value="1"/>
</dbReference>
<keyword evidence="3 4" id="KW-0732">Signal</keyword>
<sequence>MKKKILCALLSATMVMSLFVGCGAKKTGDNIAGKDDYITVLVQGGSPAFEATQKTAEAFKEQTGYEVRVESVPYTGVYDKLKADITASTGAYDVATIDILWMAEFAQGLLPIDDLMTDEVVNDLMPGMLAGGQVDDVNYGMPVWTNCKILMYRTDLFEDPDEMAAFKSEYGYELAPPTTWQEYRDVAKFFTRDTNGDGETDLYGTGIFGKTDGDTACCWLEESVQAGAKPVVLGDDGEVLVNQKPYVDALTFLSDIVNEDKSCPPGAMEMASGEVSEMFYQGNLAMMLNWGHFYLAANNPETSKVAGKVATAPHLSGSAGVGAIPGPWYQVIPESSKKQEIAKEYVKFMYDNNELIMQNLGTAARKSLFEEYGKKEGYEFLADIQATLEGPATQNRAPIVEWNLIETEALVPAIQQALLKEKTPQEALDDAAEMIKDLLN</sequence>
<dbReference type="RefSeq" id="WP_117633150.1">
    <property type="nucleotide sequence ID" value="NZ_QSON01000020.1"/>
</dbReference>
<dbReference type="InterPro" id="IPR006059">
    <property type="entry name" value="SBP"/>
</dbReference>
<dbReference type="Gene3D" id="3.40.190.10">
    <property type="entry name" value="Periplasmic binding protein-like II"/>
    <property type="match status" value="2"/>
</dbReference>
<organism evidence="5 6">
    <name type="scientific">Hungatella hathewayi</name>
    <dbReference type="NCBI Taxonomy" id="154046"/>
    <lineage>
        <taxon>Bacteria</taxon>
        <taxon>Bacillati</taxon>
        <taxon>Bacillota</taxon>
        <taxon>Clostridia</taxon>
        <taxon>Lachnospirales</taxon>
        <taxon>Lachnospiraceae</taxon>
        <taxon>Hungatella</taxon>
    </lineage>
</organism>
<dbReference type="CDD" id="cd13585">
    <property type="entry name" value="PBP2_TMBP_like"/>
    <property type="match status" value="1"/>
</dbReference>
<name>A0A374NZ64_9FIRM</name>
<dbReference type="InterPro" id="IPR050490">
    <property type="entry name" value="Bact_solute-bd_prot1"/>
</dbReference>
<reference evidence="5 6" key="1">
    <citation type="submission" date="2018-08" db="EMBL/GenBank/DDBJ databases">
        <title>A genome reference for cultivated species of the human gut microbiota.</title>
        <authorList>
            <person name="Zou Y."/>
            <person name="Xue W."/>
            <person name="Luo G."/>
        </authorList>
    </citation>
    <scope>NUCLEOTIDE SEQUENCE [LARGE SCALE GENOMIC DNA]</scope>
    <source>
        <strain evidence="5 6">TM09-12</strain>
    </source>
</reference>
<feature type="chain" id="PRO_5038797945" evidence="4">
    <location>
        <begin position="21"/>
        <end position="440"/>
    </location>
</feature>
<dbReference type="PANTHER" id="PTHR43649:SF34">
    <property type="entry name" value="ABC TRANSPORTER PERIPLASMIC-BINDING PROTEIN YCJN-RELATED"/>
    <property type="match status" value="1"/>
</dbReference>
<evidence type="ECO:0000256" key="3">
    <source>
        <dbReference type="ARBA" id="ARBA00022729"/>
    </source>
</evidence>
<proteinExistence type="inferred from homology"/>
<evidence type="ECO:0000256" key="4">
    <source>
        <dbReference type="SAM" id="SignalP"/>
    </source>
</evidence>
<evidence type="ECO:0000256" key="1">
    <source>
        <dbReference type="ARBA" id="ARBA00008520"/>
    </source>
</evidence>
<feature type="signal peptide" evidence="4">
    <location>
        <begin position="1"/>
        <end position="20"/>
    </location>
</feature>
<evidence type="ECO:0000313" key="5">
    <source>
        <dbReference type="EMBL" id="RGI97317.1"/>
    </source>
</evidence>
<gene>
    <name evidence="5" type="ORF">DXD79_28240</name>
</gene>
<dbReference type="EMBL" id="QSON01000020">
    <property type="protein sequence ID" value="RGI97317.1"/>
    <property type="molecule type" value="Genomic_DNA"/>
</dbReference>
<comment type="caution">
    <text evidence="5">The sequence shown here is derived from an EMBL/GenBank/DDBJ whole genome shotgun (WGS) entry which is preliminary data.</text>
</comment>
<protein>
    <submittedName>
        <fullName evidence="5">Sugar ABC transporter substrate-binding protein</fullName>
    </submittedName>
</protein>
<comment type="similarity">
    <text evidence="1">Belongs to the bacterial solute-binding protein 1 family.</text>
</comment>
<dbReference type="Pfam" id="PF01547">
    <property type="entry name" value="SBP_bac_1"/>
    <property type="match status" value="1"/>
</dbReference>
<dbReference type="PROSITE" id="PS51257">
    <property type="entry name" value="PROKAR_LIPOPROTEIN"/>
    <property type="match status" value="1"/>
</dbReference>
<keyword evidence="2" id="KW-0813">Transport</keyword>
<evidence type="ECO:0000313" key="6">
    <source>
        <dbReference type="Proteomes" id="UP000263014"/>
    </source>
</evidence>
<evidence type="ECO:0000256" key="2">
    <source>
        <dbReference type="ARBA" id="ARBA00022448"/>
    </source>
</evidence>
<dbReference type="PANTHER" id="PTHR43649">
    <property type="entry name" value="ARABINOSE-BINDING PROTEIN-RELATED"/>
    <property type="match status" value="1"/>
</dbReference>